<evidence type="ECO:0000256" key="1">
    <source>
        <dbReference type="SAM" id="MobiDB-lite"/>
    </source>
</evidence>
<dbReference type="EMBL" id="OX459945">
    <property type="protein sequence ID" value="CAI9179760.1"/>
    <property type="molecule type" value="Genomic_DNA"/>
</dbReference>
<evidence type="ECO:0000313" key="3">
    <source>
        <dbReference type="Proteomes" id="UP001176941"/>
    </source>
</evidence>
<accession>A0ABN9A0J8</accession>
<reference evidence="2" key="1">
    <citation type="submission" date="2023-04" db="EMBL/GenBank/DDBJ databases">
        <authorList>
            <consortium name="ELIXIR-Norway"/>
        </authorList>
    </citation>
    <scope>NUCLEOTIDE SEQUENCE [LARGE SCALE GENOMIC DNA]</scope>
</reference>
<dbReference type="Proteomes" id="UP001176941">
    <property type="component" value="Chromosome 9"/>
</dbReference>
<feature type="compositionally biased region" description="Basic and acidic residues" evidence="1">
    <location>
        <begin position="91"/>
        <end position="105"/>
    </location>
</feature>
<organism evidence="2 3">
    <name type="scientific">Rangifer tarandus platyrhynchus</name>
    <name type="common">Svalbard reindeer</name>
    <dbReference type="NCBI Taxonomy" id="3082113"/>
    <lineage>
        <taxon>Eukaryota</taxon>
        <taxon>Metazoa</taxon>
        <taxon>Chordata</taxon>
        <taxon>Craniata</taxon>
        <taxon>Vertebrata</taxon>
        <taxon>Euteleostomi</taxon>
        <taxon>Mammalia</taxon>
        <taxon>Eutheria</taxon>
        <taxon>Laurasiatheria</taxon>
        <taxon>Artiodactyla</taxon>
        <taxon>Ruminantia</taxon>
        <taxon>Pecora</taxon>
        <taxon>Cervidae</taxon>
        <taxon>Odocoileinae</taxon>
        <taxon>Rangifer</taxon>
    </lineage>
</organism>
<gene>
    <name evidence="2" type="ORF">MRATA1EN1_LOCUS28722</name>
</gene>
<feature type="region of interest" description="Disordered" evidence="1">
    <location>
        <begin position="84"/>
        <end position="105"/>
    </location>
</feature>
<keyword evidence="3" id="KW-1185">Reference proteome</keyword>
<sequence length="105" mass="11154">MAQERGSPGPSSSSAAAPSASGTPLLSHQCQMERLERHIFGHLAGNTMDVPVIKLMSTQDPKPPFVVHVGPSVGCWERASSSRRRSGCCAHDTEQGSRHDIGSAF</sequence>
<protein>
    <submittedName>
        <fullName evidence="2">Uncharacterized protein</fullName>
    </submittedName>
</protein>
<feature type="compositionally biased region" description="Low complexity" evidence="1">
    <location>
        <begin position="1"/>
        <end position="22"/>
    </location>
</feature>
<evidence type="ECO:0000313" key="2">
    <source>
        <dbReference type="EMBL" id="CAI9179760.1"/>
    </source>
</evidence>
<name>A0ABN9A0J8_RANTA</name>
<feature type="region of interest" description="Disordered" evidence="1">
    <location>
        <begin position="1"/>
        <end position="28"/>
    </location>
</feature>
<proteinExistence type="predicted"/>